<reference evidence="1" key="1">
    <citation type="submission" date="2022-01" db="EMBL/GenBank/DDBJ databases">
        <title>Genome sequence and assembly of Parabukholderia sp. RG36.</title>
        <authorList>
            <person name="Chhetri G."/>
        </authorList>
    </citation>
    <scope>NUCLEOTIDE SEQUENCE</scope>
    <source>
        <strain evidence="1">RG36</strain>
    </source>
</reference>
<dbReference type="RefSeq" id="WP_238466421.1">
    <property type="nucleotide sequence ID" value="NZ_JAKLJA010000024.1"/>
</dbReference>
<dbReference type="EMBL" id="JAKLJA010000024">
    <property type="protein sequence ID" value="MCG5076499.1"/>
    <property type="molecule type" value="Genomic_DNA"/>
</dbReference>
<dbReference type="AlphaFoldDB" id="A0A9X1RU55"/>
<protein>
    <submittedName>
        <fullName evidence="1">Uncharacterized protein</fullName>
    </submittedName>
</protein>
<keyword evidence="2" id="KW-1185">Reference proteome</keyword>
<evidence type="ECO:0000313" key="1">
    <source>
        <dbReference type="EMBL" id="MCG5076499.1"/>
    </source>
</evidence>
<dbReference type="Proteomes" id="UP001139308">
    <property type="component" value="Unassembled WGS sequence"/>
</dbReference>
<sequence>MLPISPLEFLAAFALAFLGGALLAACHCKYVGKVQREAYPRTREVSIHA</sequence>
<comment type="caution">
    <text evidence="1">The sequence shown here is derived from an EMBL/GenBank/DDBJ whole genome shotgun (WGS) entry which is preliminary data.</text>
</comment>
<proteinExistence type="predicted"/>
<evidence type="ECO:0000313" key="2">
    <source>
        <dbReference type="Proteomes" id="UP001139308"/>
    </source>
</evidence>
<gene>
    <name evidence="1" type="ORF">L5014_24530</name>
</gene>
<organism evidence="1 2">
    <name type="scientific">Paraburkholderia tagetis</name>
    <dbReference type="NCBI Taxonomy" id="2913261"/>
    <lineage>
        <taxon>Bacteria</taxon>
        <taxon>Pseudomonadati</taxon>
        <taxon>Pseudomonadota</taxon>
        <taxon>Betaproteobacteria</taxon>
        <taxon>Burkholderiales</taxon>
        <taxon>Burkholderiaceae</taxon>
        <taxon>Paraburkholderia</taxon>
    </lineage>
</organism>
<name>A0A9X1RU55_9BURK</name>
<accession>A0A9X1RU55</accession>